<evidence type="ECO:0000256" key="4">
    <source>
        <dbReference type="SAM" id="MobiDB-lite"/>
    </source>
</evidence>
<organism evidence="6 7">
    <name type="scientific">Saccharothrix espanaensis (strain ATCC 51144 / DSM 44229 / JCM 9112 / NBRC 15066 / NRRL 15764)</name>
    <dbReference type="NCBI Taxonomy" id="1179773"/>
    <lineage>
        <taxon>Bacteria</taxon>
        <taxon>Bacillati</taxon>
        <taxon>Actinomycetota</taxon>
        <taxon>Actinomycetes</taxon>
        <taxon>Pseudonocardiales</taxon>
        <taxon>Pseudonocardiaceae</taxon>
        <taxon>Saccharothrix</taxon>
    </lineage>
</organism>
<dbReference type="HOGENOM" id="CLU_066193_0_0_11"/>
<dbReference type="GO" id="GO:0043565">
    <property type="term" value="F:sequence-specific DNA binding"/>
    <property type="evidence" value="ECO:0007669"/>
    <property type="project" value="InterPro"/>
</dbReference>
<dbReference type="GO" id="GO:0003700">
    <property type="term" value="F:DNA-binding transcription factor activity"/>
    <property type="evidence" value="ECO:0007669"/>
    <property type="project" value="InterPro"/>
</dbReference>
<dbReference type="STRING" id="1179773.BN6_58640"/>
<dbReference type="KEGG" id="sesp:BN6_58640"/>
<keyword evidence="2" id="KW-0238">DNA-binding</keyword>
<dbReference type="InterPro" id="IPR050204">
    <property type="entry name" value="AraC_XylS_family_regulators"/>
</dbReference>
<evidence type="ECO:0000259" key="5">
    <source>
        <dbReference type="PROSITE" id="PS01124"/>
    </source>
</evidence>
<dbReference type="PATRIC" id="fig|1179773.3.peg.5897"/>
<dbReference type="InterPro" id="IPR009057">
    <property type="entry name" value="Homeodomain-like_sf"/>
</dbReference>
<protein>
    <submittedName>
        <fullName evidence="6">Transcriptional regulator, AraC family</fullName>
    </submittedName>
</protein>
<dbReference type="PROSITE" id="PS01124">
    <property type="entry name" value="HTH_ARAC_FAMILY_2"/>
    <property type="match status" value="1"/>
</dbReference>
<dbReference type="SUPFAM" id="SSF46689">
    <property type="entry name" value="Homeodomain-like"/>
    <property type="match status" value="1"/>
</dbReference>
<dbReference type="SMART" id="SM00342">
    <property type="entry name" value="HTH_ARAC"/>
    <property type="match status" value="1"/>
</dbReference>
<evidence type="ECO:0000313" key="6">
    <source>
        <dbReference type="EMBL" id="CCH33121.1"/>
    </source>
</evidence>
<feature type="domain" description="HTH araC/xylS-type" evidence="5">
    <location>
        <begin position="168"/>
        <end position="265"/>
    </location>
</feature>
<evidence type="ECO:0000256" key="2">
    <source>
        <dbReference type="ARBA" id="ARBA00023125"/>
    </source>
</evidence>
<dbReference type="eggNOG" id="COG2207">
    <property type="taxonomic scope" value="Bacteria"/>
</dbReference>
<evidence type="ECO:0000256" key="3">
    <source>
        <dbReference type="ARBA" id="ARBA00023163"/>
    </source>
</evidence>
<accession>K0K4A6</accession>
<dbReference type="EMBL" id="HE804045">
    <property type="protein sequence ID" value="CCH33121.1"/>
    <property type="molecule type" value="Genomic_DNA"/>
</dbReference>
<dbReference type="Pfam" id="PF12833">
    <property type="entry name" value="HTH_18"/>
    <property type="match status" value="1"/>
</dbReference>
<dbReference type="Proteomes" id="UP000006281">
    <property type="component" value="Chromosome"/>
</dbReference>
<evidence type="ECO:0000313" key="7">
    <source>
        <dbReference type="Proteomes" id="UP000006281"/>
    </source>
</evidence>
<dbReference type="PANTHER" id="PTHR46796:SF15">
    <property type="entry name" value="BLL1074 PROTEIN"/>
    <property type="match status" value="1"/>
</dbReference>
<dbReference type="AlphaFoldDB" id="K0K4A6"/>
<evidence type="ECO:0000256" key="1">
    <source>
        <dbReference type="ARBA" id="ARBA00023015"/>
    </source>
</evidence>
<dbReference type="Gene3D" id="1.10.10.60">
    <property type="entry name" value="Homeodomain-like"/>
    <property type="match status" value="1"/>
</dbReference>
<feature type="region of interest" description="Disordered" evidence="4">
    <location>
        <begin position="273"/>
        <end position="293"/>
    </location>
</feature>
<dbReference type="PANTHER" id="PTHR46796">
    <property type="entry name" value="HTH-TYPE TRANSCRIPTIONAL ACTIVATOR RHAS-RELATED"/>
    <property type="match status" value="1"/>
</dbReference>
<name>K0K4A6_SACES</name>
<keyword evidence="3" id="KW-0804">Transcription</keyword>
<sequence length="293" mass="31723">MGGPGGFYGSDNVRESVTAAPAARLRPGVREYLGFRREFHVPQRRLDVAAAVTSMVLLFECTTADVAGSPATATSRVSGLRTRPVHLHCHGHLHGIEVVLEPWAAFSLFGRSMDKLTDTAVPAAELLGDRVHGLAERLGAAADWTERFGLVDAELSRWRSMRPCSHQVQTAWYLLARTSGTIPIAELVSATGWSQRQLERRFREQIGLPPKAAARVLRFERALRLLVAGAPLAEVAAACGYYDQAHLSREFTALAGRSISQFRQERVSIAENPAGSAGRGATILSKTAGRSGD</sequence>
<proteinExistence type="predicted"/>
<gene>
    <name evidence="6" type="primary">sam3</name>
    <name evidence="6" type="ordered locus">BN6_58640</name>
</gene>
<keyword evidence="7" id="KW-1185">Reference proteome</keyword>
<keyword evidence="1" id="KW-0805">Transcription regulation</keyword>
<reference evidence="6 7" key="1">
    <citation type="journal article" date="2012" name="BMC Genomics">
        <title>Complete genome sequence of Saccharothrix espanaensis DSM 44229T and comparison to the other completely sequenced Pseudonocardiaceae.</title>
        <authorList>
            <person name="Strobel T."/>
            <person name="Al-Dilaimi A."/>
            <person name="Blom J."/>
            <person name="Gessner A."/>
            <person name="Kalinowski J."/>
            <person name="Luzhetska M."/>
            <person name="Puhler A."/>
            <person name="Szczepanowski R."/>
            <person name="Bechthold A."/>
            <person name="Ruckert C."/>
        </authorList>
    </citation>
    <scope>NUCLEOTIDE SEQUENCE [LARGE SCALE GENOMIC DNA]</scope>
    <source>
        <strain evidence="7">ATCC 51144 / DSM 44229 / JCM 9112 / NBRC 15066 / NRRL 15764</strain>
    </source>
</reference>
<dbReference type="InterPro" id="IPR018060">
    <property type="entry name" value="HTH_AraC"/>
</dbReference>